<reference key="1">
    <citation type="submission" date="2010-11" db="EMBL/GenBank/DDBJ databases">
        <title>The complete genome of Paludibacter propionicigenes DSM 17365.</title>
        <authorList>
            <consortium name="US DOE Joint Genome Institute (JGI-PGF)"/>
            <person name="Lucas S."/>
            <person name="Copeland A."/>
            <person name="Lapidus A."/>
            <person name="Bruce D."/>
            <person name="Goodwin L."/>
            <person name="Pitluck S."/>
            <person name="Kyrpides N."/>
            <person name="Mavromatis K."/>
            <person name="Ivanova N."/>
            <person name="Munk A.C."/>
            <person name="Brettin T."/>
            <person name="Detter J.C."/>
            <person name="Han C."/>
            <person name="Tapia R."/>
            <person name="Land M."/>
            <person name="Hauser L."/>
            <person name="Markowitz V."/>
            <person name="Cheng J.-F."/>
            <person name="Hugenholtz P."/>
            <person name="Woyke T."/>
            <person name="Wu D."/>
            <person name="Gronow S."/>
            <person name="Wellnitz S."/>
            <person name="Brambilla E."/>
            <person name="Klenk H.-P."/>
            <person name="Eisen J.A."/>
        </authorList>
    </citation>
    <scope>NUCLEOTIDE SEQUENCE</scope>
    <source>
        <strain>WB4</strain>
    </source>
</reference>
<dbReference type="KEGG" id="ppn:Palpr_1075"/>
<evidence type="ECO:0000313" key="2">
    <source>
        <dbReference type="EMBL" id="ADQ79224.1"/>
    </source>
</evidence>
<dbReference type="AlphaFoldDB" id="E4T3D0"/>
<evidence type="ECO:0000256" key="1">
    <source>
        <dbReference type="SAM" id="Phobius"/>
    </source>
</evidence>
<name>E4T3D0_PALPW</name>
<dbReference type="Proteomes" id="UP000008718">
    <property type="component" value="Chromosome"/>
</dbReference>
<keyword evidence="1" id="KW-0812">Transmembrane</keyword>
<dbReference type="EMBL" id="CP002345">
    <property type="protein sequence ID" value="ADQ79224.1"/>
    <property type="molecule type" value="Genomic_DNA"/>
</dbReference>
<evidence type="ECO:0000313" key="3">
    <source>
        <dbReference type="Proteomes" id="UP000008718"/>
    </source>
</evidence>
<dbReference type="RefSeq" id="WP_013444593.1">
    <property type="nucleotide sequence ID" value="NC_014734.1"/>
</dbReference>
<dbReference type="STRING" id="694427.Palpr_1075"/>
<proteinExistence type="predicted"/>
<feature type="transmembrane region" description="Helical" evidence="1">
    <location>
        <begin position="9"/>
        <end position="29"/>
    </location>
</feature>
<sequence length="150" mass="16868">MEKVVKRIYFAYSLIYTAAVLSAMIGYLINMNRTTSVDPKSSESIVLSTIVILYIIISIPAALALFHKNTKKWAAIEDNYTKINKYVAGAIWRLLAIGFGFVLSVIVFNFIRTESMIFCALIAAVALIFCKPTERKITSDLKLEEDDTEE</sequence>
<reference evidence="2 3" key="2">
    <citation type="journal article" date="2011" name="Stand. Genomic Sci.">
        <title>Complete genome sequence of Paludibacter propionicigenes type strain (WB4).</title>
        <authorList>
            <person name="Gronow S."/>
            <person name="Munk C."/>
            <person name="Lapidus A."/>
            <person name="Nolan M."/>
            <person name="Lucas S."/>
            <person name="Hammon N."/>
            <person name="Deshpande S."/>
            <person name="Cheng J.F."/>
            <person name="Tapia R."/>
            <person name="Han C."/>
            <person name="Goodwin L."/>
            <person name="Pitluck S."/>
            <person name="Liolios K."/>
            <person name="Ivanova N."/>
            <person name="Mavromatis K."/>
            <person name="Mikhailova N."/>
            <person name="Pati A."/>
            <person name="Chen A."/>
            <person name="Palaniappan K."/>
            <person name="Land M."/>
            <person name="Hauser L."/>
            <person name="Chang Y.J."/>
            <person name="Jeffries C.D."/>
            <person name="Brambilla E."/>
            <person name="Rohde M."/>
            <person name="Goker M."/>
            <person name="Detter J.C."/>
            <person name="Woyke T."/>
            <person name="Bristow J."/>
            <person name="Eisen J.A."/>
            <person name="Markowitz V."/>
            <person name="Hugenholtz P."/>
            <person name="Kyrpides N.C."/>
            <person name="Klenk H.P."/>
        </authorList>
    </citation>
    <scope>NUCLEOTIDE SEQUENCE [LARGE SCALE GENOMIC DNA]</scope>
    <source>
        <strain evidence="3">DSM 17365 / JCM 13257 / WB4</strain>
    </source>
</reference>
<evidence type="ECO:0008006" key="4">
    <source>
        <dbReference type="Google" id="ProtNLM"/>
    </source>
</evidence>
<keyword evidence="1" id="KW-1133">Transmembrane helix</keyword>
<feature type="transmembrane region" description="Helical" evidence="1">
    <location>
        <begin position="86"/>
        <end position="109"/>
    </location>
</feature>
<keyword evidence="1" id="KW-0472">Membrane</keyword>
<protein>
    <recommendedName>
        <fullName evidence="4">Transmembrane protein</fullName>
    </recommendedName>
</protein>
<accession>E4T3D0</accession>
<feature type="transmembrane region" description="Helical" evidence="1">
    <location>
        <begin position="115"/>
        <end position="133"/>
    </location>
</feature>
<gene>
    <name evidence="2" type="ordered locus">Palpr_1075</name>
</gene>
<keyword evidence="3" id="KW-1185">Reference proteome</keyword>
<feature type="transmembrane region" description="Helical" evidence="1">
    <location>
        <begin position="45"/>
        <end position="66"/>
    </location>
</feature>
<dbReference type="eggNOG" id="ENOG5033BVQ">
    <property type="taxonomic scope" value="Bacteria"/>
</dbReference>
<dbReference type="HOGENOM" id="CLU_1738746_0_0_10"/>
<organism evidence="2 3">
    <name type="scientific">Paludibacter propionicigenes (strain DSM 17365 / JCM 13257 / WB4)</name>
    <dbReference type="NCBI Taxonomy" id="694427"/>
    <lineage>
        <taxon>Bacteria</taxon>
        <taxon>Pseudomonadati</taxon>
        <taxon>Bacteroidota</taxon>
        <taxon>Bacteroidia</taxon>
        <taxon>Bacteroidales</taxon>
        <taxon>Paludibacteraceae</taxon>
        <taxon>Paludibacter</taxon>
    </lineage>
</organism>